<feature type="transmembrane region" description="Helical" evidence="17">
    <location>
        <begin position="172"/>
        <end position="191"/>
    </location>
</feature>
<dbReference type="FunFam" id="2.70.70.10:FF:000001">
    <property type="entry name" value="PTS system glucose-specific IIA component"/>
    <property type="match status" value="1"/>
</dbReference>
<evidence type="ECO:0000256" key="5">
    <source>
        <dbReference type="ARBA" id="ARBA00022679"/>
    </source>
</evidence>
<evidence type="ECO:0000259" key="20">
    <source>
        <dbReference type="PROSITE" id="PS51103"/>
    </source>
</evidence>
<dbReference type="InterPro" id="IPR011297">
    <property type="entry name" value="PTS_IIABC_b_glu"/>
</dbReference>
<dbReference type="GO" id="GO:0009401">
    <property type="term" value="P:phosphoenolpyruvate-dependent sugar phosphotransferase system"/>
    <property type="evidence" value="ECO:0007669"/>
    <property type="project" value="UniProtKB-KW"/>
</dbReference>
<keyword evidence="2" id="KW-0813">Transport</keyword>
<gene>
    <name evidence="21" type="ORF">BCR26_07155</name>
</gene>
<proteinExistence type="predicted"/>
<dbReference type="SUPFAM" id="SSF55604">
    <property type="entry name" value="Glucose permease domain IIB"/>
    <property type="match status" value="1"/>
</dbReference>
<evidence type="ECO:0000313" key="21">
    <source>
        <dbReference type="EMBL" id="OEH80772.1"/>
    </source>
</evidence>
<evidence type="ECO:0000256" key="3">
    <source>
        <dbReference type="ARBA" id="ARBA00022475"/>
    </source>
</evidence>
<dbReference type="GO" id="GO:0005886">
    <property type="term" value="C:plasma membrane"/>
    <property type="evidence" value="ECO:0007669"/>
    <property type="project" value="UniProtKB-SubCell"/>
</dbReference>
<evidence type="ECO:0000256" key="11">
    <source>
        <dbReference type="ARBA" id="ARBA00044053"/>
    </source>
</evidence>
<evidence type="ECO:0000256" key="9">
    <source>
        <dbReference type="ARBA" id="ARBA00022989"/>
    </source>
</evidence>
<feature type="domain" description="PTS EIIB type-1" evidence="19">
    <location>
        <begin position="4"/>
        <end position="86"/>
    </location>
</feature>
<evidence type="ECO:0000256" key="1">
    <source>
        <dbReference type="ARBA" id="ARBA00004651"/>
    </source>
</evidence>
<dbReference type="GO" id="GO:0016301">
    <property type="term" value="F:kinase activity"/>
    <property type="evidence" value="ECO:0007669"/>
    <property type="project" value="UniProtKB-KW"/>
</dbReference>
<reference evidence="21 22" key="1">
    <citation type="submission" date="2016-09" db="EMBL/GenBank/DDBJ databases">
        <authorList>
            <person name="Capua I."/>
            <person name="De Benedictis P."/>
            <person name="Joannis T."/>
            <person name="Lombin L.H."/>
            <person name="Cattoli G."/>
        </authorList>
    </citation>
    <scope>NUCLEOTIDE SEQUENCE [LARGE SCALE GENOMIC DNA]</scope>
    <source>
        <strain evidence="21 22">LMG 25899</strain>
    </source>
</reference>
<evidence type="ECO:0000256" key="14">
    <source>
        <dbReference type="ARBA" id="ARBA00074554"/>
    </source>
</evidence>
<dbReference type="NCBIfam" id="TIGR00830">
    <property type="entry name" value="PTBA"/>
    <property type="match status" value="1"/>
</dbReference>
<comment type="subcellular location">
    <subcellularLocation>
        <location evidence="1">Cell membrane</location>
        <topology evidence="1">Multi-pass membrane protein</topology>
    </subcellularLocation>
</comment>
<dbReference type="Pfam" id="PF00367">
    <property type="entry name" value="PTS_EIIB"/>
    <property type="match status" value="1"/>
</dbReference>
<evidence type="ECO:0000259" key="18">
    <source>
        <dbReference type="PROSITE" id="PS51093"/>
    </source>
</evidence>
<feature type="domain" description="PTS EIIA type-1" evidence="18">
    <location>
        <begin position="511"/>
        <end position="615"/>
    </location>
</feature>
<evidence type="ECO:0000256" key="6">
    <source>
        <dbReference type="ARBA" id="ARBA00022683"/>
    </source>
</evidence>
<dbReference type="SUPFAM" id="SSF51261">
    <property type="entry name" value="Duplicated hybrid motif"/>
    <property type="match status" value="1"/>
</dbReference>
<sequence>MQYEELIRGILENVGGKKNINGLTHCITRLRFKLKNESKANTEAIKKIKGVITVVQSGGQYQIVIGNHVPEVYKEFIDYTGIKVDSSENIEKPKGFVNQFIDIISGIFTPIIGVLIASGMIKGLTALMVAFGLIKIGSGTQIILQATGDGLFYFFPIFLGYTAAKKFGAKPFIGMGIGAALVYPAVAMNVANMDPLYTLFSGTIFQSPVYLTFLGIPVILMTYSSSVIPIIIAVYFSAKLEKLLMRVIPRIVKSFFVPFLTLLITVPLTYLVIGPLATWAGLLLGQVLLSVYNFSPIVAGIVIGGFWQVFIMFGLHWGLIPIGMNNIMTLGYDTILIAGSATPLATAGVVLGVFLKTKNKSLKELSFPAFLSAFFGITEPALYGITLPRKKTFFATLFSVAVAGGIMGFFGSKSYIVGATGIFAIPNFINPETGIDKGFIGYVIAVSVAFILGLILSLTIAYDPKQDNLEQLKEIESEENDGLNLELGKNVLYELQSPIKGQILPLNEVKDEAFSLGLLGKGLAIAPEEGSVFAPANGTVTTLFPTNHALGITTEDGIEILIHIGLDTVNLNGKYFYPEIKQGDEVHQGQLLLTFDKEALEEAGYSLVTPVIISNTKNYLDVVETEKNIVDYSDKLLTIIA</sequence>
<dbReference type="EC" id="2.7.1.211" evidence="11"/>
<dbReference type="PANTHER" id="PTHR30175">
    <property type="entry name" value="PHOSPHOTRANSFERASE SYSTEM TRANSPORT PROTEIN"/>
    <property type="match status" value="1"/>
</dbReference>
<comment type="catalytic activity">
    <reaction evidence="13">
        <text>N(pros)-phospho-L-histidyl-[protein](out) + sucrose = sucrose 6(G)-phosphate(in) + L-histidyl-[protein]</text>
        <dbReference type="Rhea" id="RHEA:49236"/>
        <dbReference type="Rhea" id="RHEA-COMP:9745"/>
        <dbReference type="Rhea" id="RHEA-COMP:9746"/>
        <dbReference type="ChEBI" id="CHEBI:17992"/>
        <dbReference type="ChEBI" id="CHEBI:29979"/>
        <dbReference type="ChEBI" id="CHEBI:64837"/>
        <dbReference type="ChEBI" id="CHEBI:91002"/>
        <dbReference type="EC" id="2.7.1.211"/>
    </reaction>
</comment>
<dbReference type="InterPro" id="IPR013013">
    <property type="entry name" value="PTS_EIIC_1"/>
</dbReference>
<keyword evidence="6" id="KW-0598">Phosphotransferase system</keyword>
<evidence type="ECO:0000256" key="2">
    <source>
        <dbReference type="ARBA" id="ARBA00022448"/>
    </source>
</evidence>
<comment type="caution">
    <text evidence="21">The sequence shown here is derived from an EMBL/GenBank/DDBJ whole genome shotgun (WGS) entry which is preliminary data.</text>
</comment>
<feature type="transmembrane region" description="Helical" evidence="17">
    <location>
        <begin position="392"/>
        <end position="410"/>
    </location>
</feature>
<dbReference type="Pfam" id="PF02378">
    <property type="entry name" value="PTS_EIIC"/>
    <property type="match status" value="1"/>
</dbReference>
<dbReference type="STRING" id="762845.BCR26_07155"/>
<protein>
    <recommendedName>
        <fullName evidence="14">PTS system sucrose-specific EIIBCA component</fullName>
        <ecNumber evidence="11">2.7.1.211</ecNumber>
    </recommendedName>
    <alternativeName>
        <fullName evidence="15">EIIBCA-Scr</fullName>
    </alternativeName>
</protein>
<dbReference type="Proteomes" id="UP000095256">
    <property type="component" value="Unassembled WGS sequence"/>
</dbReference>
<feature type="transmembrane region" description="Helical" evidence="17">
    <location>
        <begin position="100"/>
        <end position="121"/>
    </location>
</feature>
<keyword evidence="5" id="KW-0808">Transferase</keyword>
<comment type="function">
    <text evidence="12">The phosphoenolpyruvate-dependent sugar phosphotransferase system (sugar PTS), a major carbohydrate active transport system, catalyzes the phosphorylation of incoming sugar substrates concomitantly with their translocation across the cell membrane. This system is involved in sucrose transport.</text>
</comment>
<keyword evidence="22" id="KW-1185">Reference proteome</keyword>
<feature type="transmembrane region" description="Helical" evidence="17">
    <location>
        <begin position="141"/>
        <end position="160"/>
    </location>
</feature>
<keyword evidence="8" id="KW-0418">Kinase</keyword>
<dbReference type="FunFam" id="3.30.1360.60:FF:000001">
    <property type="entry name" value="PTS system glucose-specific IIBC component PtsG"/>
    <property type="match status" value="1"/>
</dbReference>
<dbReference type="PROSITE" id="PS51103">
    <property type="entry name" value="PTS_EIIC_TYPE_1"/>
    <property type="match status" value="1"/>
</dbReference>
<accession>A0A1E5KSA3</accession>
<dbReference type="InterPro" id="IPR001996">
    <property type="entry name" value="PTS_IIB_1"/>
</dbReference>
<evidence type="ECO:0000256" key="15">
    <source>
        <dbReference type="ARBA" id="ARBA00081008"/>
    </source>
</evidence>
<dbReference type="Gene3D" id="2.70.70.10">
    <property type="entry name" value="Glucose Permease (Domain IIA)"/>
    <property type="match status" value="1"/>
</dbReference>
<dbReference type="OrthoDB" id="9769191at2"/>
<dbReference type="Pfam" id="PF00358">
    <property type="entry name" value="PTS_EIIA_1"/>
    <property type="match status" value="1"/>
</dbReference>
<dbReference type="NCBIfam" id="TIGR01995">
    <property type="entry name" value="PTS-II-ABC-beta"/>
    <property type="match status" value="1"/>
</dbReference>
<dbReference type="CDD" id="cd00212">
    <property type="entry name" value="PTS_IIB_glc"/>
    <property type="match status" value="1"/>
</dbReference>
<dbReference type="InterPro" id="IPR011055">
    <property type="entry name" value="Dup_hybrid_motif"/>
</dbReference>
<name>A0A1E5KSA3_9ENTE</name>
<feature type="domain" description="PTS EIIC type-1" evidence="20">
    <location>
        <begin position="102"/>
        <end position="476"/>
    </location>
</feature>
<evidence type="ECO:0000259" key="19">
    <source>
        <dbReference type="PROSITE" id="PS51098"/>
    </source>
</evidence>
<dbReference type="Gene3D" id="3.30.1360.60">
    <property type="entry name" value="Glucose permease domain IIB"/>
    <property type="match status" value="1"/>
</dbReference>
<feature type="transmembrane region" description="Helical" evidence="17">
    <location>
        <begin position="297"/>
        <end position="320"/>
    </location>
</feature>
<keyword evidence="7 17" id="KW-0812">Transmembrane</keyword>
<dbReference type="InterPro" id="IPR036878">
    <property type="entry name" value="Glu_permease_IIB"/>
</dbReference>
<feature type="transmembrane region" description="Helical" evidence="17">
    <location>
        <begin position="367"/>
        <end position="385"/>
    </location>
</feature>
<keyword evidence="4" id="KW-0762">Sugar transport</keyword>
<evidence type="ECO:0000256" key="10">
    <source>
        <dbReference type="ARBA" id="ARBA00023136"/>
    </source>
</evidence>
<dbReference type="PROSITE" id="PS01035">
    <property type="entry name" value="PTS_EIIB_TYPE_1_CYS"/>
    <property type="match status" value="1"/>
</dbReference>
<dbReference type="PROSITE" id="PS00371">
    <property type="entry name" value="PTS_EIIA_TYPE_1_HIS"/>
    <property type="match status" value="1"/>
</dbReference>
<dbReference type="InterPro" id="IPR018113">
    <property type="entry name" value="PTrfase_EIIB_Cys"/>
</dbReference>
<evidence type="ECO:0000256" key="12">
    <source>
        <dbReference type="ARBA" id="ARBA00045139"/>
    </source>
</evidence>
<feature type="transmembrane region" description="Helical" evidence="17">
    <location>
        <begin position="256"/>
        <end position="277"/>
    </location>
</feature>
<dbReference type="GO" id="GO:0008982">
    <property type="term" value="F:protein-N(PI)-phosphohistidine-sugar phosphotransferase activity"/>
    <property type="evidence" value="ECO:0007669"/>
    <property type="project" value="InterPro"/>
</dbReference>
<evidence type="ECO:0000256" key="4">
    <source>
        <dbReference type="ARBA" id="ARBA00022597"/>
    </source>
</evidence>
<evidence type="ECO:0000256" key="17">
    <source>
        <dbReference type="SAM" id="Phobius"/>
    </source>
</evidence>
<feature type="transmembrane region" description="Helical" evidence="17">
    <location>
        <begin position="211"/>
        <end position="236"/>
    </location>
</feature>
<feature type="transmembrane region" description="Helical" evidence="17">
    <location>
        <begin position="332"/>
        <end position="355"/>
    </location>
</feature>
<feature type="transmembrane region" description="Helical" evidence="17">
    <location>
        <begin position="439"/>
        <end position="462"/>
    </location>
</feature>
<evidence type="ECO:0000256" key="7">
    <source>
        <dbReference type="ARBA" id="ARBA00022692"/>
    </source>
</evidence>
<dbReference type="InterPro" id="IPR050558">
    <property type="entry name" value="PTS_Sugar-Specific_Components"/>
</dbReference>
<feature type="active site" description="Phosphocysteine intermediate; for EIIB activity" evidence="16">
    <location>
        <position position="26"/>
    </location>
</feature>
<evidence type="ECO:0000256" key="16">
    <source>
        <dbReference type="PROSITE-ProRule" id="PRU00421"/>
    </source>
</evidence>
<dbReference type="InterPro" id="IPR001127">
    <property type="entry name" value="PTS_EIIA_1_perm"/>
</dbReference>
<keyword evidence="9 17" id="KW-1133">Transmembrane helix</keyword>
<dbReference type="PROSITE" id="PS51093">
    <property type="entry name" value="PTS_EIIA_TYPE_1"/>
    <property type="match status" value="1"/>
</dbReference>
<evidence type="ECO:0000256" key="13">
    <source>
        <dbReference type="ARBA" id="ARBA00048931"/>
    </source>
</evidence>
<keyword evidence="3" id="KW-1003">Cell membrane</keyword>
<keyword evidence="10 17" id="KW-0472">Membrane</keyword>
<dbReference type="GO" id="GO:0015771">
    <property type="term" value="P:trehalose transport"/>
    <property type="evidence" value="ECO:0007669"/>
    <property type="project" value="TreeGrafter"/>
</dbReference>
<evidence type="ECO:0000313" key="22">
    <source>
        <dbReference type="Proteomes" id="UP000095256"/>
    </source>
</evidence>
<evidence type="ECO:0000256" key="8">
    <source>
        <dbReference type="ARBA" id="ARBA00022777"/>
    </source>
</evidence>
<dbReference type="PROSITE" id="PS51098">
    <property type="entry name" value="PTS_EIIB_TYPE_1"/>
    <property type="match status" value="1"/>
</dbReference>
<dbReference type="PANTHER" id="PTHR30175:SF1">
    <property type="entry name" value="PTS SYSTEM ARBUTIN-, CELLOBIOSE-, AND SALICIN-SPECIFIC EIIBC COMPONENT-RELATED"/>
    <property type="match status" value="1"/>
</dbReference>
<dbReference type="RefSeq" id="WP_069700290.1">
    <property type="nucleotide sequence ID" value="NZ_JAGGMA010000001.1"/>
</dbReference>
<dbReference type="GO" id="GO:0090589">
    <property type="term" value="F:protein-phosphocysteine-trehalose phosphotransferase system transporter activity"/>
    <property type="evidence" value="ECO:0007669"/>
    <property type="project" value="TreeGrafter"/>
</dbReference>
<dbReference type="AlphaFoldDB" id="A0A1E5KSA3"/>
<dbReference type="EMBL" id="MIEK01000081">
    <property type="protein sequence ID" value="OEH80772.1"/>
    <property type="molecule type" value="Genomic_DNA"/>
</dbReference>
<organism evidence="21 22">
    <name type="scientific">Enterococcus rivorum</name>
    <dbReference type="NCBI Taxonomy" id="762845"/>
    <lineage>
        <taxon>Bacteria</taxon>
        <taxon>Bacillati</taxon>
        <taxon>Bacillota</taxon>
        <taxon>Bacilli</taxon>
        <taxon>Lactobacillales</taxon>
        <taxon>Enterococcaceae</taxon>
        <taxon>Enterococcus</taxon>
    </lineage>
</organism>
<dbReference type="InterPro" id="IPR003352">
    <property type="entry name" value="PTS_EIIC"/>
</dbReference>